<organism evidence="3 4">
    <name type="scientific">Leptomonas seymouri</name>
    <dbReference type="NCBI Taxonomy" id="5684"/>
    <lineage>
        <taxon>Eukaryota</taxon>
        <taxon>Discoba</taxon>
        <taxon>Euglenozoa</taxon>
        <taxon>Kinetoplastea</taxon>
        <taxon>Metakinetoplastina</taxon>
        <taxon>Trypanosomatida</taxon>
        <taxon>Trypanosomatidae</taxon>
        <taxon>Leishmaniinae</taxon>
        <taxon>Leptomonas</taxon>
    </lineage>
</organism>
<evidence type="ECO:0000256" key="2">
    <source>
        <dbReference type="SAM" id="Phobius"/>
    </source>
</evidence>
<accession>A0A0N1IG29</accession>
<keyword evidence="2" id="KW-0472">Membrane</keyword>
<feature type="transmembrane region" description="Helical" evidence="2">
    <location>
        <begin position="23"/>
        <end position="43"/>
    </location>
</feature>
<dbReference type="VEuPathDB" id="TriTrypDB:Lsey_0663_0010"/>
<sequence>MTARYGERAVNFTCCAPLLVNSIHLHFGISSVMFSALVMLAIASSIGPMRPRGAAGDANTDPLCCCSSGETSRSASA</sequence>
<feature type="compositionally biased region" description="Polar residues" evidence="1">
    <location>
        <begin position="68"/>
        <end position="77"/>
    </location>
</feature>
<gene>
    <name evidence="3" type="ORF">ABL78_8366</name>
</gene>
<reference evidence="3 4" key="1">
    <citation type="journal article" date="2015" name="PLoS Pathog.">
        <title>Leptomonas seymouri: Adaptations to the Dixenous Life Cycle Analyzed by Genome Sequencing, Transcriptome Profiling and Co-infection with Leishmania donovani.</title>
        <authorList>
            <person name="Kraeva N."/>
            <person name="Butenko A."/>
            <person name="Hlavacova J."/>
            <person name="Kostygov A."/>
            <person name="Myskova J."/>
            <person name="Grybchuk D."/>
            <person name="Lestinova T."/>
            <person name="Votypka J."/>
            <person name="Volf P."/>
            <person name="Opperdoes F."/>
            <person name="Flegontov P."/>
            <person name="Lukes J."/>
            <person name="Yurchenko V."/>
        </authorList>
    </citation>
    <scope>NUCLEOTIDE SEQUENCE [LARGE SCALE GENOMIC DNA]</scope>
    <source>
        <strain evidence="3 4">ATCC 30220</strain>
    </source>
</reference>
<protein>
    <submittedName>
        <fullName evidence="3">Uncharacterized protein</fullName>
    </submittedName>
</protein>
<keyword evidence="4" id="KW-1185">Reference proteome</keyword>
<feature type="region of interest" description="Disordered" evidence="1">
    <location>
        <begin position="51"/>
        <end position="77"/>
    </location>
</feature>
<proteinExistence type="predicted"/>
<evidence type="ECO:0000313" key="3">
    <source>
        <dbReference type="EMBL" id="KPI82624.1"/>
    </source>
</evidence>
<evidence type="ECO:0000313" key="4">
    <source>
        <dbReference type="Proteomes" id="UP000038009"/>
    </source>
</evidence>
<keyword evidence="2" id="KW-1133">Transmembrane helix</keyword>
<dbReference type="Proteomes" id="UP000038009">
    <property type="component" value="Unassembled WGS sequence"/>
</dbReference>
<comment type="caution">
    <text evidence="3">The sequence shown here is derived from an EMBL/GenBank/DDBJ whole genome shotgun (WGS) entry which is preliminary data.</text>
</comment>
<evidence type="ECO:0000256" key="1">
    <source>
        <dbReference type="SAM" id="MobiDB-lite"/>
    </source>
</evidence>
<dbReference type="AlphaFoldDB" id="A0A0N1IG29"/>
<keyword evidence="2" id="KW-0812">Transmembrane</keyword>
<name>A0A0N1IG29_LEPSE</name>
<dbReference type="EMBL" id="LJSK01000662">
    <property type="protein sequence ID" value="KPI82624.1"/>
    <property type="molecule type" value="Genomic_DNA"/>
</dbReference>